<dbReference type="Proteomes" id="UP001303046">
    <property type="component" value="Unassembled WGS sequence"/>
</dbReference>
<accession>A0ABR1BP61</accession>
<evidence type="ECO:0000256" key="1">
    <source>
        <dbReference type="SAM" id="MobiDB-lite"/>
    </source>
</evidence>
<feature type="region of interest" description="Disordered" evidence="1">
    <location>
        <begin position="66"/>
        <end position="85"/>
    </location>
</feature>
<organism evidence="2 3">
    <name type="scientific">Necator americanus</name>
    <name type="common">Human hookworm</name>
    <dbReference type="NCBI Taxonomy" id="51031"/>
    <lineage>
        <taxon>Eukaryota</taxon>
        <taxon>Metazoa</taxon>
        <taxon>Ecdysozoa</taxon>
        <taxon>Nematoda</taxon>
        <taxon>Chromadorea</taxon>
        <taxon>Rhabditida</taxon>
        <taxon>Rhabditina</taxon>
        <taxon>Rhabditomorpha</taxon>
        <taxon>Strongyloidea</taxon>
        <taxon>Ancylostomatidae</taxon>
        <taxon>Bunostominae</taxon>
        <taxon>Necator</taxon>
    </lineage>
</organism>
<comment type="caution">
    <text evidence="2">The sequence shown here is derived from an EMBL/GenBank/DDBJ whole genome shotgun (WGS) entry which is preliminary data.</text>
</comment>
<sequence length="85" mass="9348">MASLAFITNRRPTHADQEATLRQFAKTVVNLGSGLLLAGPSIPRTRNVKGVELFLSLGDAARERIELRHPGSSPRHYESVNRSPL</sequence>
<proteinExistence type="predicted"/>
<evidence type="ECO:0000313" key="3">
    <source>
        <dbReference type="Proteomes" id="UP001303046"/>
    </source>
</evidence>
<gene>
    <name evidence="2" type="primary">Necator_chrI.g1518</name>
    <name evidence="2" type="ORF">RB195_005392</name>
</gene>
<keyword evidence="3" id="KW-1185">Reference proteome</keyword>
<dbReference type="EMBL" id="JAVFWL010000001">
    <property type="protein sequence ID" value="KAK6727675.1"/>
    <property type="molecule type" value="Genomic_DNA"/>
</dbReference>
<name>A0ABR1BP61_NECAM</name>
<reference evidence="2 3" key="1">
    <citation type="submission" date="2023-08" db="EMBL/GenBank/DDBJ databases">
        <title>A Necator americanus chromosomal reference genome.</title>
        <authorList>
            <person name="Ilik V."/>
            <person name="Petrzelkova K.J."/>
            <person name="Pardy F."/>
            <person name="Fuh T."/>
            <person name="Niatou-Singa F.S."/>
            <person name="Gouil Q."/>
            <person name="Baker L."/>
            <person name="Ritchie M.E."/>
            <person name="Jex A.R."/>
            <person name="Gazzola D."/>
            <person name="Li H."/>
            <person name="Toshio Fujiwara R."/>
            <person name="Zhan B."/>
            <person name="Aroian R.V."/>
            <person name="Pafco B."/>
            <person name="Schwarz E.M."/>
        </authorList>
    </citation>
    <scope>NUCLEOTIDE SEQUENCE [LARGE SCALE GENOMIC DNA]</scope>
    <source>
        <strain evidence="2 3">Aroian</strain>
        <tissue evidence="2">Whole animal</tissue>
    </source>
</reference>
<feature type="compositionally biased region" description="Basic and acidic residues" evidence="1">
    <location>
        <begin position="66"/>
        <end position="79"/>
    </location>
</feature>
<protein>
    <submittedName>
        <fullName evidence="2">Uncharacterized protein</fullName>
    </submittedName>
</protein>
<evidence type="ECO:0000313" key="2">
    <source>
        <dbReference type="EMBL" id="KAK6727675.1"/>
    </source>
</evidence>